<keyword evidence="3" id="KW-1185">Reference proteome</keyword>
<evidence type="ECO:0000313" key="3">
    <source>
        <dbReference type="Proteomes" id="UP000005226"/>
    </source>
</evidence>
<feature type="compositionally biased region" description="Basic and acidic residues" evidence="1">
    <location>
        <begin position="206"/>
        <end position="215"/>
    </location>
</feature>
<feature type="compositionally biased region" description="Low complexity" evidence="1">
    <location>
        <begin position="160"/>
        <end position="169"/>
    </location>
</feature>
<evidence type="ECO:0000256" key="1">
    <source>
        <dbReference type="SAM" id="MobiDB-lite"/>
    </source>
</evidence>
<organism evidence="2 3">
    <name type="scientific">Takifugu rubripes</name>
    <name type="common">Japanese pufferfish</name>
    <name type="synonym">Fugu rubripes</name>
    <dbReference type="NCBI Taxonomy" id="31033"/>
    <lineage>
        <taxon>Eukaryota</taxon>
        <taxon>Metazoa</taxon>
        <taxon>Chordata</taxon>
        <taxon>Craniata</taxon>
        <taxon>Vertebrata</taxon>
        <taxon>Euteleostomi</taxon>
        <taxon>Actinopterygii</taxon>
        <taxon>Neopterygii</taxon>
        <taxon>Teleostei</taxon>
        <taxon>Neoteleostei</taxon>
        <taxon>Acanthomorphata</taxon>
        <taxon>Eupercaria</taxon>
        <taxon>Tetraodontiformes</taxon>
        <taxon>Tetradontoidea</taxon>
        <taxon>Tetraodontidae</taxon>
        <taxon>Takifugu</taxon>
    </lineage>
</organism>
<feature type="compositionally biased region" description="Low complexity" evidence="1">
    <location>
        <begin position="240"/>
        <end position="251"/>
    </location>
</feature>
<reference evidence="2" key="3">
    <citation type="submission" date="2025-09" db="UniProtKB">
        <authorList>
            <consortium name="Ensembl"/>
        </authorList>
    </citation>
    <scope>IDENTIFICATION</scope>
</reference>
<dbReference type="PANTHER" id="PTHR37346">
    <property type="entry name" value="PROLINE-RICH PROTEIN 19"/>
    <property type="match status" value="1"/>
</dbReference>
<sequence length="359" mass="39763">SLPGKPQKLRKCHRERNRIRGCGKKDMAYFHSCCHHSSRRNAPSSCTAAVTKEPSVITESRLIGHQGLFNHEVKSIDIERLLSEQRKMERSKLAESTAPHWSSASRGSMAGDTEKLVLFEHKDVGASKSHDELCDKEKGKSQRLAPTLEDRPHQVPPEPSSESCKSPSSANHSDQVKVRRVKLRQAQHLTSVKDRETQLLSTAQRQETKTSDRNANETVSSEECTPKNQECAGLHSQTYSLSPVRPPSSRSAENVDLHHTSGEPGCSVAPSVGTLAAALCHRLKFPFLKQRSLVEESRQVLLNALQERDGPQVQENLLQGWTCYSFDSSGEKAALHQEEATADQDEAKGPKGMLVHSSK</sequence>
<name>A0A3B5KIK9_TAKRU</name>
<dbReference type="AlphaFoldDB" id="A0A3B5KIK9"/>
<dbReference type="Pfam" id="PF15455">
    <property type="entry name" value="Pro-rich_19"/>
    <property type="match status" value="1"/>
</dbReference>
<dbReference type="STRING" id="31033.ENSTRUP00000055880"/>
<reference evidence="2 3" key="1">
    <citation type="journal article" date="2011" name="Genome Biol. Evol.">
        <title>Integration of the genetic map and genome assembly of fugu facilitates insights into distinct features of genome evolution in teleosts and mammals.</title>
        <authorList>
            <person name="Kai W."/>
            <person name="Kikuchi K."/>
            <person name="Tohari S."/>
            <person name="Chew A.K."/>
            <person name="Tay A."/>
            <person name="Fujiwara A."/>
            <person name="Hosoya S."/>
            <person name="Suetake H."/>
            <person name="Naruse K."/>
            <person name="Brenner S."/>
            <person name="Suzuki Y."/>
            <person name="Venkatesh B."/>
        </authorList>
    </citation>
    <scope>NUCLEOTIDE SEQUENCE [LARGE SCALE GENOMIC DNA]</scope>
</reference>
<dbReference type="InterPro" id="IPR029355">
    <property type="entry name" value="Pro-rich_19"/>
</dbReference>
<dbReference type="Ensembl" id="ENSTRUT00000053999.2">
    <property type="protein sequence ID" value="ENSTRUP00000055880.2"/>
    <property type="gene ID" value="ENSTRUG00000021730.2"/>
</dbReference>
<accession>A0A3B5KIK9</accession>
<dbReference type="InParanoid" id="A0A3B5KIK9"/>
<protein>
    <submittedName>
        <fullName evidence="2">Uncharacterized protein</fullName>
    </submittedName>
</protein>
<feature type="region of interest" description="Disordered" evidence="1">
    <location>
        <begin position="334"/>
        <end position="359"/>
    </location>
</feature>
<dbReference type="GeneTree" id="ENSGT00940000177028"/>
<evidence type="ECO:0000313" key="2">
    <source>
        <dbReference type="Ensembl" id="ENSTRUP00000055880.2"/>
    </source>
</evidence>
<dbReference type="PANTHER" id="PTHR37346:SF1">
    <property type="entry name" value="PROLINE-RICH PROTEIN 19"/>
    <property type="match status" value="1"/>
</dbReference>
<feature type="region of interest" description="Disordered" evidence="1">
    <location>
        <begin position="127"/>
        <end position="260"/>
    </location>
</feature>
<feature type="compositionally biased region" description="Basic and acidic residues" evidence="1">
    <location>
        <begin position="127"/>
        <end position="140"/>
    </location>
</feature>
<feature type="compositionally biased region" description="Polar residues" evidence="1">
    <location>
        <begin position="216"/>
        <end position="228"/>
    </location>
</feature>
<feature type="region of interest" description="Disordered" evidence="1">
    <location>
        <begin position="90"/>
        <end position="109"/>
    </location>
</feature>
<dbReference type="Proteomes" id="UP000005226">
    <property type="component" value="Chromosome 7"/>
</dbReference>
<proteinExistence type="predicted"/>
<reference evidence="2" key="2">
    <citation type="submission" date="2025-08" db="UniProtKB">
        <authorList>
            <consortium name="Ensembl"/>
        </authorList>
    </citation>
    <scope>IDENTIFICATION</scope>
</reference>
<feature type="compositionally biased region" description="Basic and acidic residues" evidence="1">
    <location>
        <begin position="334"/>
        <end position="349"/>
    </location>
</feature>